<dbReference type="InterPro" id="IPR008308">
    <property type="entry name" value="YpbB-like"/>
</dbReference>
<evidence type="ECO:0000313" key="3">
    <source>
        <dbReference type="Proteomes" id="UP001178288"/>
    </source>
</evidence>
<dbReference type="PIRSF" id="PIRSF021350">
    <property type="entry name" value="UCP021350"/>
    <property type="match status" value="1"/>
</dbReference>
<dbReference type="Proteomes" id="UP001178288">
    <property type="component" value="Chromosome"/>
</dbReference>
<dbReference type="AlphaFoldDB" id="A0AA95MIW6"/>
<dbReference type="InterPro" id="IPR029491">
    <property type="entry name" value="Helicase_HTH"/>
</dbReference>
<reference evidence="2" key="1">
    <citation type="submission" date="2023-05" db="EMBL/GenBank/DDBJ databases">
        <title>Comparative genomics of Bacillaceae isolates and their secondary metabolite potential.</title>
        <authorList>
            <person name="Song L."/>
            <person name="Nielsen L.J."/>
            <person name="Mohite O."/>
            <person name="Xu X."/>
            <person name="Weber T."/>
            <person name="Kovacs A.T."/>
        </authorList>
    </citation>
    <scope>NUCLEOTIDE SEQUENCE</scope>
    <source>
        <strain evidence="2">XLM17</strain>
    </source>
</reference>
<evidence type="ECO:0000259" key="1">
    <source>
        <dbReference type="Pfam" id="PF14493"/>
    </source>
</evidence>
<protein>
    <submittedName>
        <fullName evidence="2">Helix-turn-helix domain-containing protein</fullName>
    </submittedName>
</protein>
<organism evidence="2 3">
    <name type="scientific">Neobacillus novalis</name>
    <dbReference type="NCBI Taxonomy" id="220687"/>
    <lineage>
        <taxon>Bacteria</taxon>
        <taxon>Bacillati</taxon>
        <taxon>Bacillota</taxon>
        <taxon>Bacilli</taxon>
        <taxon>Bacillales</taxon>
        <taxon>Bacillaceae</taxon>
        <taxon>Neobacillus</taxon>
    </lineage>
</organism>
<proteinExistence type="predicted"/>
<keyword evidence="3" id="KW-1185">Reference proteome</keyword>
<dbReference type="EMBL" id="CP126114">
    <property type="protein sequence ID" value="WHY84481.1"/>
    <property type="molecule type" value="Genomic_DNA"/>
</dbReference>
<dbReference type="RefSeq" id="WP_066089400.1">
    <property type="nucleotide sequence ID" value="NZ_CP126114.1"/>
</dbReference>
<sequence length="345" mass="40145">MAQLASIILYCLTQLNGERTIYSIFHLLNGKKSSQTIQDAHLFSLKNFFGVYEPLSRESFEEIIQWMQESEWICNGGEQRFLLTPAGKSFLGNHPLPEFLNGWDYHPFTTQFWERLSLFIQVTSNLVFQESRYIPIQKNKHVHQWLKSVLKEIKVPRKEMGAIVYSELVECFNDANEIDPSLLVFRLTGFQQIGLTASQTAKRLQLEYHDYHIGFLNTLHYLIRKISDNATRLTVLAMLIHDLKQENELTLSSRKTQKLLNQGFSPEMIATYRQLKLSTIEDHFVEFALNVDDFSIDTYVDSELQTKILEISNHSATKKLKLIREKVPAATYFQIRLVLAKYGDR</sequence>
<dbReference type="KEGG" id="nnv:QNH39_17680"/>
<gene>
    <name evidence="2" type="ORF">QNH39_17680</name>
</gene>
<evidence type="ECO:0000313" key="2">
    <source>
        <dbReference type="EMBL" id="WHY84481.1"/>
    </source>
</evidence>
<feature type="domain" description="Helicase Helix-turn-helix" evidence="1">
    <location>
        <begin position="253"/>
        <end position="339"/>
    </location>
</feature>
<dbReference type="Pfam" id="PF14493">
    <property type="entry name" value="HTH_40"/>
    <property type="match status" value="1"/>
</dbReference>
<name>A0AA95MIW6_9BACI</name>
<accession>A0AA95MIW6</accession>